<dbReference type="OrthoDB" id="8963415at2759"/>
<dbReference type="InterPro" id="IPR058899">
    <property type="entry name" value="TGFBR3/Endoglin-like_N"/>
</dbReference>
<reference evidence="13" key="3">
    <citation type="submission" date="2025-08" db="UniProtKB">
        <authorList>
            <consortium name="Ensembl"/>
        </authorList>
    </citation>
    <scope>IDENTIFICATION</scope>
    <source>
        <strain evidence="13">JP 163 A</strain>
    </source>
</reference>
<keyword evidence="3 10" id="KW-0812">Transmembrane</keyword>
<feature type="region of interest" description="Disordered" evidence="9">
    <location>
        <begin position="575"/>
        <end position="629"/>
    </location>
</feature>
<dbReference type="OMA" id="GCAAREH"/>
<evidence type="ECO:0000256" key="2">
    <source>
        <dbReference type="ARBA" id="ARBA00022475"/>
    </source>
</evidence>
<dbReference type="GO" id="GO:0016477">
    <property type="term" value="P:cell migration"/>
    <property type="evidence" value="ECO:0007669"/>
    <property type="project" value="TreeGrafter"/>
</dbReference>
<dbReference type="SMART" id="SM00241">
    <property type="entry name" value="ZP"/>
    <property type="match status" value="1"/>
</dbReference>
<dbReference type="GO" id="GO:0017015">
    <property type="term" value="P:regulation of transforming growth factor beta receptor signaling pathway"/>
    <property type="evidence" value="ECO:0007669"/>
    <property type="project" value="TreeGrafter"/>
</dbReference>
<accession>M4A398</accession>
<dbReference type="GO" id="GO:0001837">
    <property type="term" value="P:epithelial to mesenchymal transition"/>
    <property type="evidence" value="ECO:0007669"/>
    <property type="project" value="TreeGrafter"/>
</dbReference>
<feature type="chain" id="PRO_5004047357" evidence="11">
    <location>
        <begin position="24"/>
        <end position="803"/>
    </location>
</feature>
<dbReference type="GO" id="GO:0005024">
    <property type="term" value="F:transforming growth factor beta receptor activity"/>
    <property type="evidence" value="ECO:0007669"/>
    <property type="project" value="TreeGrafter"/>
</dbReference>
<evidence type="ECO:0000256" key="1">
    <source>
        <dbReference type="ARBA" id="ARBA00004251"/>
    </source>
</evidence>
<evidence type="ECO:0000256" key="11">
    <source>
        <dbReference type="SAM" id="SignalP"/>
    </source>
</evidence>
<dbReference type="InterPro" id="IPR055355">
    <property type="entry name" value="ZP-C"/>
</dbReference>
<dbReference type="GO" id="GO:0005539">
    <property type="term" value="F:glycosaminoglycan binding"/>
    <property type="evidence" value="ECO:0007669"/>
    <property type="project" value="TreeGrafter"/>
</dbReference>
<evidence type="ECO:0000259" key="12">
    <source>
        <dbReference type="PROSITE" id="PS51034"/>
    </source>
</evidence>
<feature type="signal peptide" evidence="11">
    <location>
        <begin position="1"/>
        <end position="23"/>
    </location>
</feature>
<sequence length="803" mass="87429">MPSITKVGFWVFCFVFLWERLRGAEGRCSPADPAGAQHPVRALQERVQAGRGCAAWEQGNKETHVIALQRATNSPENMVSVFLKPLNPPSGPLRALHLVLSSILPISWWLEADLLPPDLPVLVQVSPNSSVQSQTLRLTVRTVRSLPFRLHTLHRWAMKHHGNLSSLVHTKQGNRVYIHLGEDPTLPAVCQLQSSFLFPNYMTSDLQPQTVKGCSYPRESEASPEVHVIRLRSAGPGISGSLQADVTVSLVPPVATSEPHKVVLILSSSVPVNWVITATGVRGHVSVHSSNSVSLPFQPEPNVTMSSRLLSEPPAGSDPLVWAAESGYTNVRSYTEAELANRFVIQLAEGGTNQERLPVVNCDGGLLSVTVDQQKLKSLSLPAVAMTLRDQRCQAVSNGSHFLLALPIIFCRTEGILQEQPRGVLYKNTLLLWRVQPQSVAAHEENRKSRPSFSVHISCFATSPSKSAANDDNVTLPLIGRFARGARQGPESAPAPHHLPVPILTSGPALQLGLFVTDSYEQTWTGPCVITADHRVFVEISANASLADVVQVESCFVSPQSDPKKSPFWTVVSDGCSSDPSVRLGAKAGGDEDEDAYAEEEEDVGREEDRNGHSGRRFSPIDNGSPNVGDSEKAQLLRFSFVLRPVYNESMQFVHCSLRLCLSDSAREETTQEASSCQSGVLIPPLVPGSSRHQCEIRNLSRPMVVTRPISLLVTKLEPSAGQRTKSLSPESSRFVLHEGLLMGIVFAAFLVGVSLMGGLWCIHTYTGGHPESFRNAHLTNQTQEGCNNRTPPFLSDQSSSSV</sequence>
<keyword evidence="7" id="KW-1015">Disulfide bond</keyword>
<dbReference type="PANTHER" id="PTHR14002">
    <property type="entry name" value="ENDOGLIN/TGF-BETA RECEPTOR TYPE III"/>
    <property type="match status" value="1"/>
</dbReference>
<reference evidence="13" key="4">
    <citation type="submission" date="2025-09" db="UniProtKB">
        <authorList>
            <consortium name="Ensembl"/>
        </authorList>
    </citation>
    <scope>IDENTIFICATION</scope>
    <source>
        <strain evidence="13">JP 163 A</strain>
    </source>
</reference>
<dbReference type="HOGENOM" id="CLU_018613_0_0_1"/>
<keyword evidence="4 11" id="KW-0732">Signal</keyword>
<dbReference type="PANTHER" id="PTHR14002:SF56">
    <property type="entry name" value="TRANSFORMING GROWTH FACTOR BETA RECEPTOR TYPE 3-LIKE ISOFORM X1"/>
    <property type="match status" value="1"/>
</dbReference>
<evidence type="ECO:0000256" key="3">
    <source>
        <dbReference type="ARBA" id="ARBA00022692"/>
    </source>
</evidence>
<protein>
    <submittedName>
        <fullName evidence="13">Transforming growth factor beta receptor type 3-like</fullName>
    </submittedName>
</protein>
<feature type="compositionally biased region" description="Acidic residues" evidence="9">
    <location>
        <begin position="591"/>
        <end position="606"/>
    </location>
</feature>
<feature type="transmembrane region" description="Helical" evidence="10">
    <location>
        <begin position="741"/>
        <end position="763"/>
    </location>
</feature>
<feature type="region of interest" description="Disordered" evidence="9">
    <location>
        <begin position="783"/>
        <end position="803"/>
    </location>
</feature>
<dbReference type="InParanoid" id="M4A398"/>
<evidence type="ECO:0000313" key="14">
    <source>
        <dbReference type="Proteomes" id="UP000002852"/>
    </source>
</evidence>
<keyword evidence="5 10" id="KW-1133">Transmembrane helix</keyword>
<organism evidence="13 14">
    <name type="scientific">Xiphophorus maculatus</name>
    <name type="common">Southern platyfish</name>
    <name type="synonym">Platypoecilus maculatus</name>
    <dbReference type="NCBI Taxonomy" id="8083"/>
    <lineage>
        <taxon>Eukaryota</taxon>
        <taxon>Metazoa</taxon>
        <taxon>Chordata</taxon>
        <taxon>Craniata</taxon>
        <taxon>Vertebrata</taxon>
        <taxon>Euteleostomi</taxon>
        <taxon>Actinopterygii</taxon>
        <taxon>Neopterygii</taxon>
        <taxon>Teleostei</taxon>
        <taxon>Neoteleostei</taxon>
        <taxon>Acanthomorphata</taxon>
        <taxon>Ovalentaria</taxon>
        <taxon>Atherinomorphae</taxon>
        <taxon>Cyprinodontiformes</taxon>
        <taxon>Poeciliidae</taxon>
        <taxon>Poeciliinae</taxon>
        <taxon>Xiphophorus</taxon>
    </lineage>
</organism>
<dbReference type="eggNOG" id="ENOG502QTJ9">
    <property type="taxonomic scope" value="Eukaryota"/>
</dbReference>
<evidence type="ECO:0000256" key="5">
    <source>
        <dbReference type="ARBA" id="ARBA00022989"/>
    </source>
</evidence>
<dbReference type="Pfam" id="PF26060">
    <property type="entry name" value="TGFBR3_N"/>
    <property type="match status" value="2"/>
</dbReference>
<dbReference type="GO" id="GO:0005114">
    <property type="term" value="F:type II transforming growth factor beta receptor binding"/>
    <property type="evidence" value="ECO:0007669"/>
    <property type="project" value="TreeGrafter"/>
</dbReference>
<dbReference type="PROSITE" id="PS51034">
    <property type="entry name" value="ZP_2"/>
    <property type="match status" value="1"/>
</dbReference>
<dbReference type="GO" id="GO:0050431">
    <property type="term" value="F:transforming growth factor beta binding"/>
    <property type="evidence" value="ECO:0007669"/>
    <property type="project" value="TreeGrafter"/>
</dbReference>
<dbReference type="AlphaFoldDB" id="M4A398"/>
<dbReference type="STRING" id="8083.ENSXMAP00000008942"/>
<evidence type="ECO:0000256" key="7">
    <source>
        <dbReference type="ARBA" id="ARBA00023157"/>
    </source>
</evidence>
<feature type="domain" description="ZP" evidence="12">
    <location>
        <begin position="361"/>
        <end position="684"/>
    </location>
</feature>
<keyword evidence="14" id="KW-1185">Reference proteome</keyword>
<reference evidence="14" key="1">
    <citation type="submission" date="2012-01" db="EMBL/GenBank/DDBJ databases">
        <authorList>
            <person name="Walter R."/>
            <person name="Schartl M."/>
            <person name="Warren W."/>
        </authorList>
    </citation>
    <scope>NUCLEOTIDE SEQUENCE [LARGE SCALE GENOMIC DNA]</scope>
    <source>
        <strain evidence="14">JP 163 A</strain>
    </source>
</reference>
<comment type="subcellular location">
    <subcellularLocation>
        <location evidence="1">Cell membrane</location>
        <topology evidence="1">Single-pass type I membrane protein</topology>
    </subcellularLocation>
</comment>
<dbReference type="Gene3D" id="2.60.40.4100">
    <property type="entry name" value="Zona pellucida, ZP-C domain"/>
    <property type="match status" value="1"/>
</dbReference>
<evidence type="ECO:0000256" key="10">
    <source>
        <dbReference type="SAM" id="Phobius"/>
    </source>
</evidence>
<name>M4A398_XIPMA</name>
<dbReference type="Pfam" id="PF00100">
    <property type="entry name" value="Zona_pellucida"/>
    <property type="match status" value="1"/>
</dbReference>
<evidence type="ECO:0000256" key="6">
    <source>
        <dbReference type="ARBA" id="ARBA00023136"/>
    </source>
</evidence>
<dbReference type="InterPro" id="IPR001507">
    <property type="entry name" value="ZP_dom"/>
</dbReference>
<keyword evidence="2" id="KW-1003">Cell membrane</keyword>
<dbReference type="Proteomes" id="UP000002852">
    <property type="component" value="Unassembled WGS sequence"/>
</dbReference>
<dbReference type="GO" id="GO:0007179">
    <property type="term" value="P:transforming growth factor beta receptor signaling pathway"/>
    <property type="evidence" value="ECO:0007669"/>
    <property type="project" value="TreeGrafter"/>
</dbReference>
<keyword evidence="8" id="KW-0325">Glycoprotein</keyword>
<evidence type="ECO:0000256" key="4">
    <source>
        <dbReference type="ARBA" id="ARBA00022729"/>
    </source>
</evidence>
<evidence type="ECO:0000256" key="9">
    <source>
        <dbReference type="SAM" id="MobiDB-lite"/>
    </source>
</evidence>
<dbReference type="InterPro" id="IPR042235">
    <property type="entry name" value="ZP-C_dom"/>
</dbReference>
<evidence type="ECO:0000313" key="13">
    <source>
        <dbReference type="Ensembl" id="ENSXMAP00000008942.1"/>
    </source>
</evidence>
<reference evidence="14" key="2">
    <citation type="journal article" date="2013" name="Nat. Genet.">
        <title>The genome of the platyfish, Xiphophorus maculatus, provides insights into evolutionary adaptation and several complex traits.</title>
        <authorList>
            <person name="Schartl M."/>
            <person name="Walter R.B."/>
            <person name="Shen Y."/>
            <person name="Garcia T."/>
            <person name="Catchen J."/>
            <person name="Amores A."/>
            <person name="Braasch I."/>
            <person name="Chalopin D."/>
            <person name="Volff J.N."/>
            <person name="Lesch K.P."/>
            <person name="Bisazza A."/>
            <person name="Minx P."/>
            <person name="Hillier L."/>
            <person name="Wilson R.K."/>
            <person name="Fuerstenberg S."/>
            <person name="Boore J."/>
            <person name="Searle S."/>
            <person name="Postlethwait J.H."/>
            <person name="Warren W.C."/>
        </authorList>
    </citation>
    <scope>NUCLEOTIDE SEQUENCE [LARGE SCALE GENOMIC DNA]</scope>
    <source>
        <strain evidence="14">JP 163 A</strain>
    </source>
</reference>
<keyword evidence="6 10" id="KW-0472">Membrane</keyword>
<proteinExistence type="predicted"/>
<evidence type="ECO:0000256" key="8">
    <source>
        <dbReference type="ARBA" id="ARBA00023180"/>
    </source>
</evidence>
<dbReference type="GeneTree" id="ENSGT00530000063861"/>
<dbReference type="Ensembl" id="ENSXMAT00000008956.2">
    <property type="protein sequence ID" value="ENSXMAP00000008942.1"/>
    <property type="gene ID" value="ENSXMAG00000008924.2"/>
</dbReference>